<dbReference type="AlphaFoldDB" id="A0A7H0LQ86"/>
<dbReference type="SMART" id="SM00342">
    <property type="entry name" value="HTH_ARAC"/>
    <property type="match status" value="1"/>
</dbReference>
<evidence type="ECO:0000313" key="6">
    <source>
        <dbReference type="Proteomes" id="UP000516148"/>
    </source>
</evidence>
<dbReference type="PROSITE" id="PS01124">
    <property type="entry name" value="HTH_ARAC_FAMILY_2"/>
    <property type="match status" value="1"/>
</dbReference>
<dbReference type="PRINTS" id="PR00032">
    <property type="entry name" value="HTHARAC"/>
</dbReference>
<proteinExistence type="predicted"/>
<dbReference type="InterPro" id="IPR018060">
    <property type="entry name" value="HTH_AraC"/>
</dbReference>
<keyword evidence="1" id="KW-0805">Transcription regulation</keyword>
<dbReference type="KEGG" id="spap:H3Z74_03430"/>
<accession>A0A7H0LQ86</accession>
<dbReference type="PROSITE" id="PS00041">
    <property type="entry name" value="HTH_ARAC_FAMILY_1"/>
    <property type="match status" value="1"/>
</dbReference>
<dbReference type="PANTHER" id="PTHR46796:SF7">
    <property type="entry name" value="ARAC FAMILY TRANSCRIPTIONAL REGULATOR"/>
    <property type="match status" value="1"/>
</dbReference>
<reference evidence="5 6" key="1">
    <citation type="submission" date="2020-09" db="EMBL/GenBank/DDBJ databases">
        <title>Sphingomonas sp., a new species isolated from pork steak.</title>
        <authorList>
            <person name="Heidler von Heilborn D."/>
        </authorList>
    </citation>
    <scope>NUCLEOTIDE SEQUENCE [LARGE SCALE GENOMIC DNA]</scope>
    <source>
        <strain evidence="6">S8-3T</strain>
    </source>
</reference>
<evidence type="ECO:0000313" key="5">
    <source>
        <dbReference type="EMBL" id="QNQ11839.1"/>
    </source>
</evidence>
<dbReference type="GO" id="GO:0003700">
    <property type="term" value="F:DNA-binding transcription factor activity"/>
    <property type="evidence" value="ECO:0007669"/>
    <property type="project" value="InterPro"/>
</dbReference>
<dbReference type="EMBL" id="CP061038">
    <property type="protein sequence ID" value="QNQ11839.1"/>
    <property type="molecule type" value="Genomic_DNA"/>
</dbReference>
<evidence type="ECO:0000259" key="4">
    <source>
        <dbReference type="PROSITE" id="PS01124"/>
    </source>
</evidence>
<dbReference type="InterPro" id="IPR009057">
    <property type="entry name" value="Homeodomain-like_sf"/>
</dbReference>
<dbReference type="InterPro" id="IPR018062">
    <property type="entry name" value="HTH_AraC-typ_CS"/>
</dbReference>
<name>A0A7H0LQ86_9SPHN</name>
<feature type="domain" description="HTH araC/xylS-type" evidence="4">
    <location>
        <begin position="228"/>
        <end position="326"/>
    </location>
</feature>
<organism evidence="5 6">
    <name type="scientific">Sphingomonas alpina</name>
    <dbReference type="NCBI Taxonomy" id="653931"/>
    <lineage>
        <taxon>Bacteria</taxon>
        <taxon>Pseudomonadati</taxon>
        <taxon>Pseudomonadota</taxon>
        <taxon>Alphaproteobacteria</taxon>
        <taxon>Sphingomonadales</taxon>
        <taxon>Sphingomonadaceae</taxon>
        <taxon>Sphingomonas</taxon>
    </lineage>
</organism>
<gene>
    <name evidence="5" type="ORF">H3Z74_03430</name>
</gene>
<evidence type="ECO:0000256" key="2">
    <source>
        <dbReference type="ARBA" id="ARBA00023125"/>
    </source>
</evidence>
<dbReference type="InterPro" id="IPR032783">
    <property type="entry name" value="AraC_lig"/>
</dbReference>
<protein>
    <submittedName>
        <fullName evidence="5">AraC family transcriptional regulator</fullName>
    </submittedName>
</protein>
<dbReference type="GO" id="GO:0043565">
    <property type="term" value="F:sequence-specific DNA binding"/>
    <property type="evidence" value="ECO:0007669"/>
    <property type="project" value="InterPro"/>
</dbReference>
<dbReference type="InterPro" id="IPR020449">
    <property type="entry name" value="Tscrpt_reg_AraC-type_HTH"/>
</dbReference>
<dbReference type="Gene3D" id="1.10.10.60">
    <property type="entry name" value="Homeodomain-like"/>
    <property type="match status" value="2"/>
</dbReference>
<dbReference type="SUPFAM" id="SSF46689">
    <property type="entry name" value="Homeodomain-like"/>
    <property type="match status" value="2"/>
</dbReference>
<keyword evidence="3" id="KW-0804">Transcription</keyword>
<dbReference type="RefSeq" id="WP_187764140.1">
    <property type="nucleotide sequence ID" value="NZ_CP061038.1"/>
</dbReference>
<dbReference type="Proteomes" id="UP000516148">
    <property type="component" value="Chromosome"/>
</dbReference>
<evidence type="ECO:0000256" key="1">
    <source>
        <dbReference type="ARBA" id="ARBA00023015"/>
    </source>
</evidence>
<sequence>MYAELKGENAAPRDFSVCEPSRAPDLLSEVLQDLRLANATYGRTELTAPWGIDIPFKEGVRFHYIVEGRCLMRSSNLPPVKMHAGDVVLLPHGTAHEIANDESSRIRPLADLGPTLIGNGTYRLAAGGGGEPTLIVCCTIGFEGPTANPLLEMLPQIIHVRRNDLRDSYITAVLDLMAQEVRAQRIGTATIMARLADIILTHIIRTWVETGEASLTGWLAAIKDPQVGRALGSIHRDPGKDWNLNALAAIAGMSRSQFSRRFNELLKASPARYLTQWRMRLATVWIRNNYMTVTEVAAQLGYESEASFSRAFKRTVGISPSFVRKPSE</sequence>
<dbReference type="InterPro" id="IPR011051">
    <property type="entry name" value="RmlC_Cupin_sf"/>
</dbReference>
<dbReference type="Gene3D" id="2.60.120.10">
    <property type="entry name" value="Jelly Rolls"/>
    <property type="match status" value="1"/>
</dbReference>
<dbReference type="Pfam" id="PF12833">
    <property type="entry name" value="HTH_18"/>
    <property type="match status" value="1"/>
</dbReference>
<dbReference type="SUPFAM" id="SSF51182">
    <property type="entry name" value="RmlC-like cupins"/>
    <property type="match status" value="1"/>
</dbReference>
<dbReference type="InterPro" id="IPR050204">
    <property type="entry name" value="AraC_XylS_family_regulators"/>
</dbReference>
<dbReference type="Pfam" id="PF12852">
    <property type="entry name" value="Cupin_6"/>
    <property type="match status" value="1"/>
</dbReference>
<dbReference type="PANTHER" id="PTHR46796">
    <property type="entry name" value="HTH-TYPE TRANSCRIPTIONAL ACTIVATOR RHAS-RELATED"/>
    <property type="match status" value="1"/>
</dbReference>
<evidence type="ECO:0000256" key="3">
    <source>
        <dbReference type="ARBA" id="ARBA00023163"/>
    </source>
</evidence>
<keyword evidence="6" id="KW-1185">Reference proteome</keyword>
<keyword evidence="2" id="KW-0238">DNA-binding</keyword>
<dbReference type="InterPro" id="IPR014710">
    <property type="entry name" value="RmlC-like_jellyroll"/>
</dbReference>